<proteinExistence type="predicted"/>
<feature type="compositionally biased region" description="Polar residues" evidence="1">
    <location>
        <begin position="465"/>
        <end position="475"/>
    </location>
</feature>
<evidence type="ECO:0000313" key="3">
    <source>
        <dbReference type="Proteomes" id="UP000799291"/>
    </source>
</evidence>
<accession>A0A6G1IKA6</accession>
<sequence>MSPKEPPAMDDGVVRWDRPRWISVFSSHSPTIREVTESLGLGLSASSSTTNRGIPKFDNPDYRKLSSDVTRLSKELPKERDALLDFAADPHSLDDELEELLATFGPAIWGRDTDRSCLLTPDPAKKTYSRNLFYEDPEDKRILKTHLHRWIIIKACYYIRNMKLKRPSAANDYDTLADIEPDGEPLSPAKPQLSPNGTPMSASPPGDGSSTTAGADSAGMPVGGKKRKSSVYMSYSDGEEMAARGTPAKRQYQSHTMPPQRSSPRKSLKSFGADSPISENIPPVPPLGQSRHNSLASAPGPTSTPEASRPLLSPLSSNDLNGTARPPGAVPPANGFTAVNTGSFTAVNTALPSREQASHPALAPNPRQYSSPYDSSPYGAPTVQSAQKPPPKGPPLNTATAGAPGFQAINSPVANGVSARNSPTVQHASQAPPQTPLPSQHQAQIQAQPTSRSNTPVMHHHRSSLAHQRSSRSNTPIAPASAAQSAQSVQPTPPAKIQPAPAPAVQPVSTPHVQPVSAPRVHHVAVPPVPGVPNVVHYAHQPQPVLKSHQAEPAAMAQQAVNAVDLSLLQCEVLGALVQYFFPRSSTPPDEAVLLHKIETLWLLSAPMFRKQIGPHYDLQTKVLHSWITERRKIAQLRHALTYAPGVPAAEMVDRLLAMNDLRVMRLKWKNMSSADGLSAEDLLCRTFAILTNTEGTEYLFKDGLDRLNDGVFEFLRSEDMRILMHKR</sequence>
<feature type="compositionally biased region" description="Polar residues" evidence="1">
    <location>
        <begin position="290"/>
        <end position="306"/>
    </location>
</feature>
<feature type="compositionally biased region" description="Low complexity" evidence="1">
    <location>
        <begin position="476"/>
        <end position="490"/>
    </location>
</feature>
<feature type="compositionally biased region" description="Polar residues" evidence="1">
    <location>
        <begin position="408"/>
        <end position="456"/>
    </location>
</feature>
<feature type="region of interest" description="Disordered" evidence="1">
    <location>
        <begin position="175"/>
        <end position="517"/>
    </location>
</feature>
<reference evidence="2" key="1">
    <citation type="journal article" date="2020" name="Stud. Mycol.">
        <title>101 Dothideomycetes genomes: a test case for predicting lifestyles and emergence of pathogens.</title>
        <authorList>
            <person name="Haridas S."/>
            <person name="Albert R."/>
            <person name="Binder M."/>
            <person name="Bloem J."/>
            <person name="Labutti K."/>
            <person name="Salamov A."/>
            <person name="Andreopoulos B."/>
            <person name="Baker S."/>
            <person name="Barry K."/>
            <person name="Bills G."/>
            <person name="Bluhm B."/>
            <person name="Cannon C."/>
            <person name="Castanera R."/>
            <person name="Culley D."/>
            <person name="Daum C."/>
            <person name="Ezra D."/>
            <person name="Gonzalez J."/>
            <person name="Henrissat B."/>
            <person name="Kuo A."/>
            <person name="Liang C."/>
            <person name="Lipzen A."/>
            <person name="Lutzoni F."/>
            <person name="Magnuson J."/>
            <person name="Mondo S."/>
            <person name="Nolan M."/>
            <person name="Ohm R."/>
            <person name="Pangilinan J."/>
            <person name="Park H.-J."/>
            <person name="Ramirez L."/>
            <person name="Alfaro M."/>
            <person name="Sun H."/>
            <person name="Tritt A."/>
            <person name="Yoshinaga Y."/>
            <person name="Zwiers L.-H."/>
            <person name="Turgeon B."/>
            <person name="Goodwin S."/>
            <person name="Spatafora J."/>
            <person name="Crous P."/>
            <person name="Grigoriev I."/>
        </authorList>
    </citation>
    <scope>NUCLEOTIDE SEQUENCE</scope>
    <source>
        <strain evidence="2">CBS 122367</strain>
    </source>
</reference>
<feature type="compositionally biased region" description="Polar residues" evidence="1">
    <location>
        <begin position="337"/>
        <end position="351"/>
    </location>
</feature>
<protein>
    <submittedName>
        <fullName evidence="2">Uncharacterized protein</fullName>
    </submittedName>
</protein>
<feature type="compositionally biased region" description="Low complexity" evidence="1">
    <location>
        <begin position="505"/>
        <end position="517"/>
    </location>
</feature>
<evidence type="ECO:0000256" key="1">
    <source>
        <dbReference type="SAM" id="MobiDB-lite"/>
    </source>
</evidence>
<feature type="compositionally biased region" description="Polar residues" evidence="1">
    <location>
        <begin position="251"/>
        <end position="262"/>
    </location>
</feature>
<keyword evidence="3" id="KW-1185">Reference proteome</keyword>
<dbReference type="AlphaFoldDB" id="A0A6G1IKA6"/>
<evidence type="ECO:0000313" key="2">
    <source>
        <dbReference type="EMBL" id="KAF2678420.1"/>
    </source>
</evidence>
<feature type="compositionally biased region" description="Pro residues" evidence="1">
    <location>
        <begin position="491"/>
        <end position="504"/>
    </location>
</feature>
<organism evidence="2 3">
    <name type="scientific">Lentithecium fluviatile CBS 122367</name>
    <dbReference type="NCBI Taxonomy" id="1168545"/>
    <lineage>
        <taxon>Eukaryota</taxon>
        <taxon>Fungi</taxon>
        <taxon>Dikarya</taxon>
        <taxon>Ascomycota</taxon>
        <taxon>Pezizomycotina</taxon>
        <taxon>Dothideomycetes</taxon>
        <taxon>Pleosporomycetidae</taxon>
        <taxon>Pleosporales</taxon>
        <taxon>Massarineae</taxon>
        <taxon>Lentitheciaceae</taxon>
        <taxon>Lentithecium</taxon>
    </lineage>
</organism>
<dbReference type="EMBL" id="MU005612">
    <property type="protein sequence ID" value="KAF2678420.1"/>
    <property type="molecule type" value="Genomic_DNA"/>
</dbReference>
<gene>
    <name evidence="2" type="ORF">K458DRAFT_423118</name>
</gene>
<name>A0A6G1IKA6_9PLEO</name>
<dbReference type="Proteomes" id="UP000799291">
    <property type="component" value="Unassembled WGS sequence"/>
</dbReference>
<dbReference type="OrthoDB" id="3796606at2759"/>